<feature type="region of interest" description="Disordered" evidence="1">
    <location>
        <begin position="123"/>
        <end position="153"/>
    </location>
</feature>
<dbReference type="EMBL" id="PGGS01000540">
    <property type="protein sequence ID" value="PNH03159.1"/>
    <property type="molecule type" value="Genomic_DNA"/>
</dbReference>
<comment type="caution">
    <text evidence="2">The sequence shown here is derived from an EMBL/GenBank/DDBJ whole genome shotgun (WGS) entry which is preliminary data.</text>
</comment>
<accession>A0A2J7ZSA8</accession>
<dbReference type="AlphaFoldDB" id="A0A2J7ZSA8"/>
<organism evidence="2 3">
    <name type="scientific">Tetrabaena socialis</name>
    <dbReference type="NCBI Taxonomy" id="47790"/>
    <lineage>
        <taxon>Eukaryota</taxon>
        <taxon>Viridiplantae</taxon>
        <taxon>Chlorophyta</taxon>
        <taxon>core chlorophytes</taxon>
        <taxon>Chlorophyceae</taxon>
        <taxon>CS clade</taxon>
        <taxon>Chlamydomonadales</taxon>
        <taxon>Tetrabaenaceae</taxon>
        <taxon>Tetrabaena</taxon>
    </lineage>
</organism>
<name>A0A2J7ZSA8_9CHLO</name>
<evidence type="ECO:0000313" key="2">
    <source>
        <dbReference type="EMBL" id="PNH03159.1"/>
    </source>
</evidence>
<gene>
    <name evidence="2" type="ORF">TSOC_010815</name>
</gene>
<protein>
    <submittedName>
        <fullName evidence="2">Uncharacterized protein</fullName>
    </submittedName>
</protein>
<evidence type="ECO:0000256" key="1">
    <source>
        <dbReference type="SAM" id="MobiDB-lite"/>
    </source>
</evidence>
<dbReference type="Proteomes" id="UP000236333">
    <property type="component" value="Unassembled WGS sequence"/>
</dbReference>
<evidence type="ECO:0000313" key="3">
    <source>
        <dbReference type="Proteomes" id="UP000236333"/>
    </source>
</evidence>
<sequence length="341" mass="36650">MRTVDLQDLLGGSVLLRVLRAVSAFRGVSGADLAVQYLQPTHCRCFFLYSVPPSSPCLHASKMSRYNDGYGQQPYQAPTNDPQTRGWDYTGHNSNSRVAFYENPQGVKMDYYYTTARSFSAATSPPTRSGRCRTTRASTRARATTPSRSDAEGWEAAGGVAGTISPIKALAQVEGGRLRFAGRARSLLVVRWLSNLVVTMYHIVQGNRLLSFANIPGLAGMFGRGVWQGDIMILDVTRQGSTPLERLLSQRWPPHTGAHPQEPGGSVTMDVLLADSPRRTVAQRSLPASACCCWWLAICARSAAACWVAALSCEAVKGAAAAGPAAAAPDCITAPTLDVLE</sequence>
<proteinExistence type="predicted"/>
<dbReference type="OrthoDB" id="509720at2759"/>
<feature type="compositionally biased region" description="Low complexity" evidence="1">
    <location>
        <begin position="135"/>
        <end position="153"/>
    </location>
</feature>
<reference evidence="2 3" key="1">
    <citation type="journal article" date="2017" name="Mol. Biol. Evol.">
        <title>The 4-celled Tetrabaena socialis nuclear genome reveals the essential components for genetic control of cell number at the origin of multicellularity in the volvocine lineage.</title>
        <authorList>
            <person name="Featherston J."/>
            <person name="Arakaki Y."/>
            <person name="Hanschen E.R."/>
            <person name="Ferris P.J."/>
            <person name="Michod R.E."/>
            <person name="Olson B.J.S.C."/>
            <person name="Nozaki H."/>
            <person name="Durand P.M."/>
        </authorList>
    </citation>
    <scope>NUCLEOTIDE SEQUENCE [LARGE SCALE GENOMIC DNA]</scope>
    <source>
        <strain evidence="2 3">NIES-571</strain>
    </source>
</reference>
<keyword evidence="3" id="KW-1185">Reference proteome</keyword>